<organism evidence="1 2">
    <name type="scientific">Coprococcus eutactus</name>
    <dbReference type="NCBI Taxonomy" id="33043"/>
    <lineage>
        <taxon>Bacteria</taxon>
        <taxon>Bacillati</taxon>
        <taxon>Bacillota</taxon>
        <taxon>Clostridia</taxon>
        <taxon>Lachnospirales</taxon>
        <taxon>Lachnospiraceae</taxon>
        <taxon>Coprococcus</taxon>
    </lineage>
</organism>
<accession>A0A3R5YU63</accession>
<dbReference type="EMBL" id="QRVK01000013">
    <property type="protein sequence ID" value="RGS42919.1"/>
    <property type="molecule type" value="Genomic_DNA"/>
</dbReference>
<name>A0A3R5YU63_9FIRM</name>
<comment type="caution">
    <text evidence="1">The sequence shown here is derived from an EMBL/GenBank/DDBJ whole genome shotgun (WGS) entry which is preliminary data.</text>
</comment>
<sequence>MKFEEFTELLVDCMKARLVPNDSGIQIKTDKILKNNGVTLTALNIRKTSQNICPTIYIEPYYREFEKGRSMADICSSIIDIYRRNGTDDRLTLEKVMDESDVKNNIILRIVNREKNRKFLETVPYIEYQNMAVTFRRVIEVSDTGISSSGVTNSDMDRWRLDLDTMYRLALANTERLFPPVIKDLFSVLEDRYDYSVSENIGQAPDIDELYVMTNEYDINGASVILYDGTLARCADMVDDDIYILPCSVHELLFIRAHCSFGEDYLKNLVHEANRSAITPMEFLSDSIYVYRRDSGELTEIV</sequence>
<evidence type="ECO:0000313" key="1">
    <source>
        <dbReference type="EMBL" id="RGS42919.1"/>
    </source>
</evidence>
<gene>
    <name evidence="1" type="ORF">DWX94_06680</name>
</gene>
<dbReference type="Pfam" id="PF18941">
    <property type="entry name" value="DUF5688"/>
    <property type="match status" value="1"/>
</dbReference>
<dbReference type="Proteomes" id="UP000283295">
    <property type="component" value="Unassembled WGS sequence"/>
</dbReference>
<dbReference type="AlphaFoldDB" id="A0A3R5YU63"/>
<dbReference type="InterPro" id="IPR043743">
    <property type="entry name" value="DUF5688"/>
</dbReference>
<evidence type="ECO:0000313" key="2">
    <source>
        <dbReference type="Proteomes" id="UP000283295"/>
    </source>
</evidence>
<proteinExistence type="predicted"/>
<protein>
    <submittedName>
        <fullName evidence="1">Uncharacterized protein</fullName>
    </submittedName>
</protein>
<dbReference type="OrthoDB" id="1655031at2"/>
<reference evidence="1 2" key="1">
    <citation type="submission" date="2018-08" db="EMBL/GenBank/DDBJ databases">
        <title>A genome reference for cultivated species of the human gut microbiota.</title>
        <authorList>
            <person name="Zou Y."/>
            <person name="Xue W."/>
            <person name="Luo G."/>
        </authorList>
    </citation>
    <scope>NUCLEOTIDE SEQUENCE [LARGE SCALE GENOMIC DNA]</scope>
    <source>
        <strain evidence="1 2">AF22-21</strain>
    </source>
</reference>